<dbReference type="InterPro" id="IPR020612">
    <property type="entry name" value="Methylthiotransferase_CS"/>
</dbReference>
<dbReference type="NCBIfam" id="TIGR00089">
    <property type="entry name" value="MiaB/RimO family radical SAM methylthiotransferase"/>
    <property type="match status" value="1"/>
</dbReference>
<keyword evidence="8" id="KW-0004">4Fe-4S</keyword>
<dbReference type="EC" id="2.8.4.5" evidence="6"/>
<evidence type="ECO:0000256" key="4">
    <source>
        <dbReference type="ARBA" id="ARBA00008616"/>
    </source>
</evidence>
<dbReference type="Pfam" id="PF01938">
    <property type="entry name" value="TRAM"/>
    <property type="match status" value="1"/>
</dbReference>
<dbReference type="EMBL" id="JASPKZ010001980">
    <property type="protein sequence ID" value="KAJ9596566.1"/>
    <property type="molecule type" value="Genomic_DNA"/>
</dbReference>
<name>A0AAD8ADF1_DIPPU</name>
<accession>A0AAD8ADF1</accession>
<protein>
    <recommendedName>
        <fullName evidence="7">Threonylcarbamoyladenosine tRNA methylthiotransferase</fullName>
        <ecNumber evidence="6">2.8.4.5</ecNumber>
    </recommendedName>
    <alternativeName>
        <fullName evidence="20">CDKAL1-like protein</fullName>
    </alternativeName>
    <alternativeName>
        <fullName evidence="18">tRNA-t(6)A37 methylthiotransferase</fullName>
    </alternativeName>
</protein>
<dbReference type="FunFam" id="3.40.50.12160:FF:000005">
    <property type="entry name" value="threonylcarbamoyladenosine tRNA methylthiotransferase isoform X1"/>
    <property type="match status" value="1"/>
</dbReference>
<evidence type="ECO:0000256" key="5">
    <source>
        <dbReference type="ARBA" id="ARBA00010552"/>
    </source>
</evidence>
<dbReference type="PROSITE" id="PS50926">
    <property type="entry name" value="TRAM"/>
    <property type="match status" value="1"/>
</dbReference>
<dbReference type="InterPro" id="IPR006638">
    <property type="entry name" value="Elp3/MiaA/NifB-like_rSAM"/>
</dbReference>
<keyword evidence="15" id="KW-0408">Iron</keyword>
<dbReference type="Gene3D" id="3.40.50.12160">
    <property type="entry name" value="Methylthiotransferase, N-terminal domain"/>
    <property type="match status" value="1"/>
</dbReference>
<dbReference type="NCBIfam" id="TIGR01578">
    <property type="entry name" value="MiaB-like-B"/>
    <property type="match status" value="1"/>
</dbReference>
<evidence type="ECO:0000313" key="26">
    <source>
        <dbReference type="Proteomes" id="UP001233999"/>
    </source>
</evidence>
<dbReference type="InterPro" id="IPR035959">
    <property type="entry name" value="RutC-like_sf"/>
</dbReference>
<evidence type="ECO:0000256" key="17">
    <source>
        <dbReference type="ARBA" id="ARBA00023136"/>
    </source>
</evidence>
<comment type="function">
    <text evidence="2">Catalyzes the methylthiolation of N6-threonylcarbamoyladenosine (t(6)A), leading to the formation of 2-methylthio-N6-threonylcarbamoyladenosine (ms(2)t(6)A) at position 37 in tRNAs that read codons beginning with adenine.</text>
</comment>
<keyword evidence="11" id="KW-0812">Transmembrane</keyword>
<feature type="compositionally biased region" description="Basic and acidic residues" evidence="21">
    <location>
        <begin position="40"/>
        <end position="49"/>
    </location>
</feature>
<evidence type="ECO:0000256" key="13">
    <source>
        <dbReference type="ARBA" id="ARBA00022723"/>
    </source>
</evidence>
<dbReference type="InterPro" id="IPR006466">
    <property type="entry name" value="MiaB-like_arc_euk"/>
</dbReference>
<dbReference type="PANTHER" id="PTHR11918:SF45">
    <property type="entry name" value="THREONYLCARBAMOYLADENOSINE TRNA METHYLTHIOTRANSFERASE"/>
    <property type="match status" value="1"/>
</dbReference>
<dbReference type="InterPro" id="IPR007197">
    <property type="entry name" value="rSAM"/>
</dbReference>
<dbReference type="PROSITE" id="PS51918">
    <property type="entry name" value="RADICAL_SAM"/>
    <property type="match status" value="1"/>
</dbReference>
<evidence type="ECO:0000256" key="7">
    <source>
        <dbReference type="ARBA" id="ARBA00018810"/>
    </source>
</evidence>
<reference evidence="25" key="1">
    <citation type="journal article" date="2023" name="IScience">
        <title>Live-bearing cockroach genome reveals convergent evolutionary mechanisms linked to viviparity in insects and beyond.</title>
        <authorList>
            <person name="Fouks B."/>
            <person name="Harrison M.C."/>
            <person name="Mikhailova A.A."/>
            <person name="Marchal E."/>
            <person name="English S."/>
            <person name="Carruthers M."/>
            <person name="Jennings E.C."/>
            <person name="Chiamaka E.L."/>
            <person name="Frigard R.A."/>
            <person name="Pippel M."/>
            <person name="Attardo G.M."/>
            <person name="Benoit J.B."/>
            <person name="Bornberg-Bauer E."/>
            <person name="Tobe S.S."/>
        </authorList>
    </citation>
    <scope>NUCLEOTIDE SEQUENCE</scope>
    <source>
        <strain evidence="25">Stay&amp;Tobe</strain>
    </source>
</reference>
<evidence type="ECO:0000259" key="22">
    <source>
        <dbReference type="PROSITE" id="PS50926"/>
    </source>
</evidence>
<dbReference type="InterPro" id="IPR006056">
    <property type="entry name" value="RidA"/>
</dbReference>
<dbReference type="SFLD" id="SFLDS00029">
    <property type="entry name" value="Radical_SAM"/>
    <property type="match status" value="1"/>
</dbReference>
<comment type="similarity">
    <text evidence="4">Belongs to the methylthiotransferase family. CDKAL1 subfamily.</text>
</comment>
<evidence type="ECO:0000256" key="8">
    <source>
        <dbReference type="ARBA" id="ARBA00022485"/>
    </source>
</evidence>
<dbReference type="Gene3D" id="3.80.30.20">
    <property type="entry name" value="tm_1862 like domain"/>
    <property type="match status" value="1"/>
</dbReference>
<feature type="non-terminal residue" evidence="25">
    <location>
        <position position="1"/>
    </location>
</feature>
<evidence type="ECO:0000256" key="15">
    <source>
        <dbReference type="ARBA" id="ARBA00023004"/>
    </source>
</evidence>
<gene>
    <name evidence="25" type="ORF">L9F63_012399</name>
</gene>
<evidence type="ECO:0000256" key="6">
    <source>
        <dbReference type="ARBA" id="ARBA00013273"/>
    </source>
</evidence>
<keyword evidence="9" id="KW-0808">Transferase</keyword>
<dbReference type="PROSITE" id="PS01278">
    <property type="entry name" value="MTTASE_RADICAL"/>
    <property type="match status" value="1"/>
</dbReference>
<comment type="catalytic activity">
    <reaction evidence="19">
        <text>N(6)-L-threonylcarbamoyladenosine(37) in tRNA + (sulfur carrier)-SH + AH2 + 2 S-adenosyl-L-methionine = 2-methylsulfanyl-N(6)-L-threonylcarbamoyladenosine(37) in tRNA + (sulfur carrier)-H + 5'-deoxyadenosine + L-methionine + A + S-adenosyl-L-homocysteine + 2 H(+)</text>
        <dbReference type="Rhea" id="RHEA:37075"/>
        <dbReference type="Rhea" id="RHEA-COMP:10163"/>
        <dbReference type="Rhea" id="RHEA-COMP:11092"/>
        <dbReference type="Rhea" id="RHEA-COMP:14737"/>
        <dbReference type="Rhea" id="RHEA-COMP:14739"/>
        <dbReference type="ChEBI" id="CHEBI:13193"/>
        <dbReference type="ChEBI" id="CHEBI:15378"/>
        <dbReference type="ChEBI" id="CHEBI:17319"/>
        <dbReference type="ChEBI" id="CHEBI:17499"/>
        <dbReference type="ChEBI" id="CHEBI:29917"/>
        <dbReference type="ChEBI" id="CHEBI:57844"/>
        <dbReference type="ChEBI" id="CHEBI:57856"/>
        <dbReference type="ChEBI" id="CHEBI:59789"/>
        <dbReference type="ChEBI" id="CHEBI:64428"/>
        <dbReference type="ChEBI" id="CHEBI:74418"/>
        <dbReference type="ChEBI" id="CHEBI:74420"/>
        <dbReference type="EC" id="2.8.4.5"/>
    </reaction>
</comment>
<dbReference type="PROSITE" id="PS51449">
    <property type="entry name" value="MTTASE_N"/>
    <property type="match status" value="1"/>
</dbReference>
<comment type="cofactor">
    <cofactor evidence="1">
        <name>[4Fe-4S] cluster</name>
        <dbReference type="ChEBI" id="CHEBI:49883"/>
    </cofactor>
</comment>
<evidence type="ECO:0000256" key="12">
    <source>
        <dbReference type="ARBA" id="ARBA00022694"/>
    </source>
</evidence>
<dbReference type="GO" id="GO:0035598">
    <property type="term" value="F:tRNA (N(6)-L-threonylcarbamoyladenosine(37)-C(2))-methylthiotransferase activity"/>
    <property type="evidence" value="ECO:0007669"/>
    <property type="project" value="UniProtKB-EC"/>
</dbReference>
<feature type="domain" description="TRAM" evidence="22">
    <location>
        <begin position="433"/>
        <end position="495"/>
    </location>
</feature>
<dbReference type="FunFam" id="3.30.1330.40:FF:000001">
    <property type="entry name" value="L-PSP family endoribonuclease"/>
    <property type="match status" value="1"/>
</dbReference>
<feature type="domain" description="Radical SAM core" evidence="24">
    <location>
        <begin position="202"/>
        <end position="433"/>
    </location>
</feature>
<dbReference type="NCBIfam" id="TIGR00004">
    <property type="entry name" value="Rid family detoxifying hydrolase"/>
    <property type="match status" value="1"/>
</dbReference>
<comment type="caution">
    <text evidence="25">The sequence shown here is derived from an EMBL/GenBank/DDBJ whole genome shotgun (WGS) entry which is preliminary data.</text>
</comment>
<comment type="subcellular location">
    <subcellularLocation>
        <location evidence="3">Membrane</location>
        <topology evidence="3">Single-pass membrane protein</topology>
    </subcellularLocation>
</comment>
<dbReference type="SFLD" id="SFLDG01082">
    <property type="entry name" value="B12-binding_domain_containing"/>
    <property type="match status" value="1"/>
</dbReference>
<evidence type="ECO:0000256" key="3">
    <source>
        <dbReference type="ARBA" id="ARBA00004167"/>
    </source>
</evidence>
<evidence type="ECO:0000256" key="21">
    <source>
        <dbReference type="SAM" id="MobiDB-lite"/>
    </source>
</evidence>
<evidence type="ECO:0000256" key="11">
    <source>
        <dbReference type="ARBA" id="ARBA00022692"/>
    </source>
</evidence>
<dbReference type="Gene3D" id="3.30.1330.40">
    <property type="entry name" value="RutC-like"/>
    <property type="match status" value="1"/>
</dbReference>
<evidence type="ECO:0000256" key="16">
    <source>
        <dbReference type="ARBA" id="ARBA00023014"/>
    </source>
</evidence>
<proteinExistence type="inferred from homology"/>
<evidence type="ECO:0000313" key="25">
    <source>
        <dbReference type="EMBL" id="KAJ9596566.1"/>
    </source>
</evidence>
<dbReference type="AlphaFoldDB" id="A0AAD8ADF1"/>
<dbReference type="FunFam" id="3.80.30.20:FF:000002">
    <property type="entry name" value="threonylcarbamoyladenosine tRNA methylthiotransferase isoform X2"/>
    <property type="match status" value="1"/>
</dbReference>
<dbReference type="SUPFAM" id="SSF55298">
    <property type="entry name" value="YjgF-like"/>
    <property type="match status" value="1"/>
</dbReference>
<dbReference type="CDD" id="cd00448">
    <property type="entry name" value="YjgF_YER057c_UK114_family"/>
    <property type="match status" value="1"/>
</dbReference>
<feature type="region of interest" description="Disordered" evidence="21">
    <location>
        <begin position="28"/>
        <end position="49"/>
    </location>
</feature>
<dbReference type="GO" id="GO:0046872">
    <property type="term" value="F:metal ion binding"/>
    <property type="evidence" value="ECO:0007669"/>
    <property type="project" value="UniProtKB-KW"/>
</dbReference>
<dbReference type="InterPro" id="IPR038135">
    <property type="entry name" value="Methylthiotransferase_N_sf"/>
</dbReference>
<dbReference type="Pfam" id="PF01042">
    <property type="entry name" value="Ribonuc_L-PSP"/>
    <property type="match status" value="1"/>
</dbReference>
<dbReference type="SUPFAM" id="SSF102114">
    <property type="entry name" value="Radical SAM enzymes"/>
    <property type="match status" value="1"/>
</dbReference>
<keyword evidence="26" id="KW-1185">Reference proteome</keyword>
<evidence type="ECO:0000259" key="23">
    <source>
        <dbReference type="PROSITE" id="PS51449"/>
    </source>
</evidence>
<feature type="domain" description="MTTase N-terminal" evidence="23">
    <location>
        <begin position="66"/>
        <end position="174"/>
    </location>
</feature>
<organism evidence="25 26">
    <name type="scientific">Diploptera punctata</name>
    <name type="common">Pacific beetle cockroach</name>
    <dbReference type="NCBI Taxonomy" id="6984"/>
    <lineage>
        <taxon>Eukaryota</taxon>
        <taxon>Metazoa</taxon>
        <taxon>Ecdysozoa</taxon>
        <taxon>Arthropoda</taxon>
        <taxon>Hexapoda</taxon>
        <taxon>Insecta</taxon>
        <taxon>Pterygota</taxon>
        <taxon>Neoptera</taxon>
        <taxon>Polyneoptera</taxon>
        <taxon>Dictyoptera</taxon>
        <taxon>Blattodea</taxon>
        <taxon>Blaberoidea</taxon>
        <taxon>Blaberidae</taxon>
        <taxon>Diplopterinae</taxon>
        <taxon>Diploptera</taxon>
    </lineage>
</organism>
<keyword evidence="12" id="KW-0819">tRNA processing</keyword>
<evidence type="ECO:0000256" key="10">
    <source>
        <dbReference type="ARBA" id="ARBA00022691"/>
    </source>
</evidence>
<dbReference type="GO" id="GO:0016020">
    <property type="term" value="C:membrane"/>
    <property type="evidence" value="ECO:0007669"/>
    <property type="project" value="UniProtKB-SubCell"/>
</dbReference>
<evidence type="ECO:0000256" key="2">
    <source>
        <dbReference type="ARBA" id="ARBA00002399"/>
    </source>
</evidence>
<evidence type="ECO:0000256" key="1">
    <source>
        <dbReference type="ARBA" id="ARBA00001966"/>
    </source>
</evidence>
<dbReference type="SMART" id="SM00729">
    <property type="entry name" value="Elp3"/>
    <property type="match status" value="1"/>
</dbReference>
<dbReference type="InterPro" id="IPR006175">
    <property type="entry name" value="YjgF/YER057c/UK114"/>
</dbReference>
<keyword evidence="16" id="KW-0411">Iron-sulfur</keyword>
<evidence type="ECO:0000256" key="18">
    <source>
        <dbReference type="ARBA" id="ARBA00031213"/>
    </source>
</evidence>
<evidence type="ECO:0000256" key="19">
    <source>
        <dbReference type="ARBA" id="ARBA00051661"/>
    </source>
</evidence>
<dbReference type="Proteomes" id="UP001233999">
    <property type="component" value="Unassembled WGS sequence"/>
</dbReference>
<evidence type="ECO:0000256" key="9">
    <source>
        <dbReference type="ARBA" id="ARBA00022679"/>
    </source>
</evidence>
<keyword evidence="14" id="KW-1133">Transmembrane helix</keyword>
<evidence type="ECO:0000256" key="14">
    <source>
        <dbReference type="ARBA" id="ARBA00022989"/>
    </source>
</evidence>
<dbReference type="InterPro" id="IPR005839">
    <property type="entry name" value="Methylthiotransferase"/>
</dbReference>
<dbReference type="InterPro" id="IPR023404">
    <property type="entry name" value="rSAM_horseshoe"/>
</dbReference>
<keyword evidence="13" id="KW-0479">Metal-binding</keyword>
<dbReference type="GO" id="GO:0051539">
    <property type="term" value="F:4 iron, 4 sulfur cluster binding"/>
    <property type="evidence" value="ECO:0007669"/>
    <property type="project" value="UniProtKB-KW"/>
</dbReference>
<dbReference type="Pfam" id="PF04055">
    <property type="entry name" value="Radical_SAM"/>
    <property type="match status" value="1"/>
</dbReference>
<keyword evidence="17" id="KW-0472">Membrane</keyword>
<sequence length="634" mass="70904">MPSVCHEIVGDIEDLILSQDITPKERYSNKSSVTVRAKRRENGKLREKPPDLEEYCTPASVIPGTQTIYLKTWGCAHNNSDSEYMAGLLSAYGYKLTENKYEADLWLLNSCTVKNPAEDHFRNEIELGRKNGKAVVVAGCVPQGAPKTNFLHGLSVVGVQQIDRVVEVVEETLKGHTVRLFGQKKEGGKKKGGASLLLPKVRKNPLIEIIPINTGCLNQCTYCKTKHARGDLGSYPPEEIVSRAQQSFEEGVRELWLTSEDTGTYGRDIGSSLPDLLWKLVEVIPDGCMMRVGMTNPPYILEHLEEMAKILVHPRVYSFLHVPVQSGSDAVLGDMKREYNREDFEKVVDFLHERVPGVTIATDIICGFPTETDEDFKETMSLCKHYKFPSLFINQFYPRPGTPAARMPRLPAQEVKKRTKELSEFFQSYQPYNHKIGEIQKVLITEVSHDGKHYVGHNKFYEQVLVPKDPELLGKMVFVKIISASKHSMSGDRPAADGNLAPKPVAPYNQAVVVDNTVYLSGVLGLDPKTNKLVDGGTVEEAKQAFLNMKYILAEANSSYGNVVKTTVLLSDIGDFAGVNDIYKQYFKEPYPARTAYQVGKLPLGAKIEIEVIAKYLIDIRLFKLVLLFIVTTV</sequence>
<dbReference type="CDD" id="cd01335">
    <property type="entry name" value="Radical_SAM"/>
    <property type="match status" value="1"/>
</dbReference>
<evidence type="ECO:0000259" key="24">
    <source>
        <dbReference type="PROSITE" id="PS51918"/>
    </source>
</evidence>
<dbReference type="InterPro" id="IPR002792">
    <property type="entry name" value="TRAM_dom"/>
</dbReference>
<keyword evidence="10" id="KW-0949">S-adenosyl-L-methionine</keyword>
<evidence type="ECO:0000256" key="20">
    <source>
        <dbReference type="ARBA" id="ARBA00076644"/>
    </source>
</evidence>
<dbReference type="PANTHER" id="PTHR11918">
    <property type="entry name" value="RADICAL SAM PROTEINS"/>
    <property type="match status" value="1"/>
</dbReference>
<reference evidence="25" key="2">
    <citation type="submission" date="2023-05" db="EMBL/GenBank/DDBJ databases">
        <authorList>
            <person name="Fouks B."/>
        </authorList>
    </citation>
    <scope>NUCLEOTIDE SEQUENCE</scope>
    <source>
        <strain evidence="25">Stay&amp;Tobe</strain>
        <tissue evidence="25">Testes</tissue>
    </source>
</reference>
<dbReference type="Pfam" id="PF00919">
    <property type="entry name" value="UPF0004"/>
    <property type="match status" value="1"/>
</dbReference>
<dbReference type="InterPro" id="IPR058240">
    <property type="entry name" value="rSAM_sf"/>
</dbReference>
<dbReference type="GO" id="GO:0005783">
    <property type="term" value="C:endoplasmic reticulum"/>
    <property type="evidence" value="ECO:0007669"/>
    <property type="project" value="TreeGrafter"/>
</dbReference>
<comment type="similarity">
    <text evidence="5">Belongs to the RutC family.</text>
</comment>
<dbReference type="InterPro" id="IPR013848">
    <property type="entry name" value="Methylthiotransferase_N"/>
</dbReference>